<feature type="compositionally biased region" description="Low complexity" evidence="1">
    <location>
        <begin position="809"/>
        <end position="820"/>
    </location>
</feature>
<dbReference type="Gene3D" id="3.60.10.10">
    <property type="entry name" value="Endonuclease/exonuclease/phosphatase"/>
    <property type="match status" value="1"/>
</dbReference>
<feature type="compositionally biased region" description="Low complexity" evidence="1">
    <location>
        <begin position="611"/>
        <end position="623"/>
    </location>
</feature>
<dbReference type="PANTHER" id="PTHR33273">
    <property type="entry name" value="DOMAIN-CONTAINING PROTEIN, PUTATIVE-RELATED"/>
    <property type="match status" value="1"/>
</dbReference>
<accession>A0AAV8ZMC9</accession>
<feature type="compositionally biased region" description="Low complexity" evidence="1">
    <location>
        <begin position="649"/>
        <end position="662"/>
    </location>
</feature>
<protein>
    <recommendedName>
        <fullName evidence="2">Endonuclease/exonuclease/phosphatase domain-containing protein</fullName>
    </recommendedName>
</protein>
<dbReference type="Proteomes" id="UP001162156">
    <property type="component" value="Unassembled WGS sequence"/>
</dbReference>
<dbReference type="Pfam" id="PF14529">
    <property type="entry name" value="Exo_endo_phos_2"/>
    <property type="match status" value="1"/>
</dbReference>
<dbReference type="InterPro" id="IPR005135">
    <property type="entry name" value="Endo/exonuclease/phosphatase"/>
</dbReference>
<comment type="caution">
    <text evidence="3">The sequence shown here is derived from an EMBL/GenBank/DDBJ whole genome shotgun (WGS) entry which is preliminary data.</text>
</comment>
<feature type="region of interest" description="Disordered" evidence="1">
    <location>
        <begin position="575"/>
        <end position="623"/>
    </location>
</feature>
<keyword evidence="4" id="KW-1185">Reference proteome</keyword>
<feature type="region of interest" description="Disordered" evidence="1">
    <location>
        <begin position="636"/>
        <end position="677"/>
    </location>
</feature>
<reference evidence="3" key="1">
    <citation type="journal article" date="2023" name="Insect Mol. Biol.">
        <title>Genome sequencing provides insights into the evolution of gene families encoding plant cell wall-degrading enzymes in longhorned beetles.</title>
        <authorList>
            <person name="Shin N.R."/>
            <person name="Okamura Y."/>
            <person name="Kirsch R."/>
            <person name="Pauchet Y."/>
        </authorList>
    </citation>
    <scope>NUCLEOTIDE SEQUENCE</scope>
    <source>
        <strain evidence="3">RBIC_L_NR</strain>
    </source>
</reference>
<dbReference type="PANTHER" id="PTHR33273:SF4">
    <property type="entry name" value="ENDONUCLEASE_EXONUCLEASE_PHOSPHATASE DOMAIN-CONTAINING PROTEIN"/>
    <property type="match status" value="1"/>
</dbReference>
<organism evidence="3 4">
    <name type="scientific">Rhamnusium bicolor</name>
    <dbReference type="NCBI Taxonomy" id="1586634"/>
    <lineage>
        <taxon>Eukaryota</taxon>
        <taxon>Metazoa</taxon>
        <taxon>Ecdysozoa</taxon>
        <taxon>Arthropoda</taxon>
        <taxon>Hexapoda</taxon>
        <taxon>Insecta</taxon>
        <taxon>Pterygota</taxon>
        <taxon>Neoptera</taxon>
        <taxon>Endopterygota</taxon>
        <taxon>Coleoptera</taxon>
        <taxon>Polyphaga</taxon>
        <taxon>Cucujiformia</taxon>
        <taxon>Chrysomeloidea</taxon>
        <taxon>Cerambycidae</taxon>
        <taxon>Lepturinae</taxon>
        <taxon>Rhagiini</taxon>
        <taxon>Rhamnusium</taxon>
    </lineage>
</organism>
<feature type="compositionally biased region" description="Polar residues" evidence="1">
    <location>
        <begin position="827"/>
        <end position="837"/>
    </location>
</feature>
<feature type="domain" description="Endonuclease/exonuclease/phosphatase" evidence="2">
    <location>
        <begin position="279"/>
        <end position="361"/>
    </location>
</feature>
<dbReference type="EMBL" id="JANEYF010001277">
    <property type="protein sequence ID" value="KAJ8965108.1"/>
    <property type="molecule type" value="Genomic_DNA"/>
</dbReference>
<gene>
    <name evidence="3" type="ORF">NQ314_004332</name>
</gene>
<sequence>MSGGEYGEGGLPPDINLQTNIIIPQESMYQEQTERRGIVKGVDTYFREEYLLNEIKLENPNAVNVKRFTRKIVQSDGVEKIVPRQLISVSFLGTSLPNMKCLRYGHVMQNCKGKSRCKNCGETHEEFDNCTLIKCIYCNSNEHISSSKECSEYQNQRKYKETMAKFNVSFKEAKQINKFPDYSKILTQNKFDILDEETWLKPEIKISFPGYHIIRNDRPNGKGGVAVLVASHLTYQTLTFDNLNGTNPELCGVKILFNNNWLHLLTIYRPPTVSVNERFGGDFNAHNCLWGSVSTNKDGKELLNALDASNLIVLNNGAPTRLVSPNIAKSCVDISIASPNIAAQVQWDVTTENLGSDHFTILMTLNNHSINNTVIYPVRKWRLDTADWQLFTNTLESSFINVPKNNGIEQKLEYFTDSLNSACQISMKRSKPFTPKKSKKAIWWDNECDLMVEKRKEILRKYKLQSTEINYIECKKIMAQAKRLFKIKAAEQWKHYCNSLNKSTPLNKIWNKVKSLKNIKIKKTFITDAIAEDILNHLTPPLAEQQYEIIDNYDSNHFLTKKFSLEELNTAIKKSTNTSPGLDHMQDAKPLETAQLHQSTKTIRRRRIDRSINNNGPISIPITPTEYVLHNNNNNHVKTERLSPGTPDTSSRSRSVTPSSASHPDTPPAVENPSIPVSGRNYSDFMRSLAAKYNNANPNEYVSSKDLISGFSISGARNGFPPPLDPRFKPTTFPNLLPSLTPQNKDNEVNNKKTDFSVLNSFAGVAGAAIFPPLIDMSTTQTLLAMVRTAKEAELQGLLKNVKRQDTSSPLDLSSAALPTKRPRIKMSSSSSPNCVGSQIPKRSESESPKLHEDISNWTVDDVCNFISSIDICAEYAQVSGQRNACLEHYNGTDVFSRKLLYVMVKRSRNVTTGLLRSCDLHYAVLQVVR</sequence>
<dbReference type="AlphaFoldDB" id="A0AAV8ZMC9"/>
<feature type="region of interest" description="Disordered" evidence="1">
    <location>
        <begin position="809"/>
        <end position="849"/>
    </location>
</feature>
<evidence type="ECO:0000313" key="4">
    <source>
        <dbReference type="Proteomes" id="UP001162156"/>
    </source>
</evidence>
<proteinExistence type="predicted"/>
<evidence type="ECO:0000313" key="3">
    <source>
        <dbReference type="EMBL" id="KAJ8965108.1"/>
    </source>
</evidence>
<name>A0AAV8ZMC9_9CUCU</name>
<evidence type="ECO:0000259" key="2">
    <source>
        <dbReference type="Pfam" id="PF14529"/>
    </source>
</evidence>
<dbReference type="InterPro" id="IPR036691">
    <property type="entry name" value="Endo/exonu/phosph_ase_sf"/>
</dbReference>
<dbReference type="SUPFAM" id="SSF56219">
    <property type="entry name" value="DNase I-like"/>
    <property type="match status" value="1"/>
</dbReference>
<dbReference type="GO" id="GO:0003824">
    <property type="term" value="F:catalytic activity"/>
    <property type="evidence" value="ECO:0007669"/>
    <property type="project" value="InterPro"/>
</dbReference>
<evidence type="ECO:0000256" key="1">
    <source>
        <dbReference type="SAM" id="MobiDB-lite"/>
    </source>
</evidence>